<comment type="caution">
    <text evidence="1">The sequence shown here is derived from an EMBL/GenBank/DDBJ whole genome shotgun (WGS) entry which is preliminary data.</text>
</comment>
<dbReference type="Proteomes" id="UP000186341">
    <property type="component" value="Unassembled WGS sequence"/>
</dbReference>
<reference evidence="1 2" key="1">
    <citation type="submission" date="2016-11" db="EMBL/GenBank/DDBJ databases">
        <title>Description of two novel members of the family Erysipelotrichaceae: Ileibacterium lipovorans gen. nov., sp. nov. and Dubosiella newyorkensis, gen. nov., sp. nov.</title>
        <authorList>
            <person name="Cox L.M."/>
            <person name="Sohn J."/>
            <person name="Tyrrell K.L."/>
            <person name="Citron D.M."/>
            <person name="Lawson P.A."/>
            <person name="Patel N.B."/>
            <person name="Iizumi T."/>
            <person name="Perez-Perez G.I."/>
            <person name="Goldstein E.J."/>
            <person name="Blaser M.J."/>
        </authorList>
    </citation>
    <scope>NUCLEOTIDE SEQUENCE [LARGE SCALE GENOMIC DNA]</scope>
    <source>
        <strain evidence="1 2">NYU-BL-A3</strain>
    </source>
</reference>
<keyword evidence="2" id="KW-1185">Reference proteome</keyword>
<evidence type="ECO:0000313" key="2">
    <source>
        <dbReference type="Proteomes" id="UP000186341"/>
    </source>
</evidence>
<evidence type="ECO:0000313" key="1">
    <source>
        <dbReference type="EMBL" id="OLU40987.1"/>
    </source>
</evidence>
<proteinExistence type="predicted"/>
<organism evidence="1 2">
    <name type="scientific">Ileibacterium valens</name>
    <dbReference type="NCBI Taxonomy" id="1862668"/>
    <lineage>
        <taxon>Bacteria</taxon>
        <taxon>Bacillati</taxon>
        <taxon>Bacillota</taxon>
        <taxon>Erysipelotrichia</taxon>
        <taxon>Erysipelotrichales</taxon>
        <taxon>Erysipelotrichaceae</taxon>
        <taxon>Ileibacterium</taxon>
    </lineage>
</organism>
<evidence type="ECO:0008006" key="3">
    <source>
        <dbReference type="Google" id="ProtNLM"/>
    </source>
</evidence>
<sequence length="172" mass="19910">MKKLEEIYSDVKIVDIPAFRLGRYVMITPNPDDDLHAYLESWAKASGLEEFTRGQVQRIGWDFPFVSIEQANRFGMHGYVEGCILPEGFEPGCPGVEIYEQVPARYDCITISDPFSRAFVTIPGAYRRIMEYLSHHRFKERPDDHVLSCFEYVFQKDHQTFMTVCLSVEALV</sequence>
<dbReference type="EMBL" id="MPJW01000093">
    <property type="protein sequence ID" value="OLU40987.1"/>
    <property type="molecule type" value="Genomic_DNA"/>
</dbReference>
<accession>A0A1U7NHB7</accession>
<gene>
    <name evidence="1" type="ORF">BO222_03990</name>
</gene>
<dbReference type="AlphaFoldDB" id="A0A1U7NHB7"/>
<protein>
    <recommendedName>
        <fullName evidence="3">Bacterial transcription activator effector binding domain-containing protein</fullName>
    </recommendedName>
</protein>
<name>A0A1U7NHB7_9FIRM</name>